<name>A0A1I0JE73_9FIRM</name>
<dbReference type="EMBL" id="FOIM01000029">
    <property type="protein sequence ID" value="SEU08410.1"/>
    <property type="molecule type" value="Genomic_DNA"/>
</dbReference>
<reference evidence="2" key="1">
    <citation type="submission" date="2016-10" db="EMBL/GenBank/DDBJ databases">
        <authorList>
            <person name="Varghese N."/>
            <person name="Submissions S."/>
        </authorList>
    </citation>
    <scope>NUCLEOTIDE SEQUENCE [LARGE SCALE GENOMIC DNA]</scope>
    <source>
        <strain evidence="2">NLAE-zl-G277</strain>
    </source>
</reference>
<protein>
    <submittedName>
        <fullName evidence="1">Uncharacterized protein</fullName>
    </submittedName>
</protein>
<accession>A0A1I0JE73</accession>
<sequence length="88" mass="10634">MFRMWGKIMKDNRLVRDKVICIGDYSLSRTQMVFQALDDICYEFDLSKPLWLDATVRDFQLHDKTRFTQDNFIDSVDFDFLEIQIIEE</sequence>
<dbReference type="AlphaFoldDB" id="A0A1I0JE73"/>
<proteinExistence type="predicted"/>
<dbReference type="STRING" id="460384.SAMN05216313_12913"/>
<dbReference type="GeneID" id="93279073"/>
<dbReference type="RefSeq" id="WP_007706976.1">
    <property type="nucleotide sequence ID" value="NZ_CAJJSN010000005.1"/>
</dbReference>
<organism evidence="1 2">
    <name type="scientific">Enterocloster lavalensis</name>
    <dbReference type="NCBI Taxonomy" id="460384"/>
    <lineage>
        <taxon>Bacteria</taxon>
        <taxon>Bacillati</taxon>
        <taxon>Bacillota</taxon>
        <taxon>Clostridia</taxon>
        <taxon>Lachnospirales</taxon>
        <taxon>Lachnospiraceae</taxon>
        <taxon>Enterocloster</taxon>
    </lineage>
</organism>
<keyword evidence="2" id="KW-1185">Reference proteome</keyword>
<dbReference type="Proteomes" id="UP000198508">
    <property type="component" value="Unassembled WGS sequence"/>
</dbReference>
<evidence type="ECO:0000313" key="2">
    <source>
        <dbReference type="Proteomes" id="UP000198508"/>
    </source>
</evidence>
<gene>
    <name evidence="1" type="ORF">SAMN05216313_12913</name>
</gene>
<evidence type="ECO:0000313" key="1">
    <source>
        <dbReference type="EMBL" id="SEU08410.1"/>
    </source>
</evidence>